<feature type="transmembrane region" description="Helical" evidence="6">
    <location>
        <begin position="54"/>
        <end position="75"/>
    </location>
</feature>
<gene>
    <name evidence="8" type="ORF">GIB67_030166</name>
</gene>
<evidence type="ECO:0000256" key="1">
    <source>
        <dbReference type="ARBA" id="ARBA00004141"/>
    </source>
</evidence>
<evidence type="ECO:0000259" key="7">
    <source>
        <dbReference type="Pfam" id="PF00520"/>
    </source>
</evidence>
<keyword evidence="9" id="KW-1185">Reference proteome</keyword>
<sequence>ALPVEPLRAQQQLLDEETQALQTAYVAPSSRVFGKGDLVIDTKKIASRYLRRDFWIDLIAALPVSQVLMLVVIPNLNDFIMANTKNILRFSIIFQYFPRLFLIFPLSSKIVEANGVVTETAWAGTAYNLMLYMLASHVIGASWYIFSVERQESCWRRVCDLSSSCLYEFFDCRTKDDSARVALFKSSNITNLCTPSNDFNQFGIYGDAVT</sequence>
<reference evidence="8 9" key="1">
    <citation type="journal article" date="2020" name="IScience">
        <title>Genome Sequencing of the Endangered Kingdonia uniflora (Circaeasteraceae, Ranunculales) Reveals Potential Mechanisms of Evolutionary Specialization.</title>
        <authorList>
            <person name="Sun Y."/>
            <person name="Deng T."/>
            <person name="Zhang A."/>
            <person name="Moore M.J."/>
            <person name="Landis J.B."/>
            <person name="Lin N."/>
            <person name="Zhang H."/>
            <person name="Zhang X."/>
            <person name="Huang J."/>
            <person name="Zhang X."/>
            <person name="Sun H."/>
            <person name="Wang H."/>
        </authorList>
    </citation>
    <scope>NUCLEOTIDE SEQUENCE [LARGE SCALE GENOMIC DNA]</scope>
    <source>
        <strain evidence="8">TB1705</strain>
        <tissue evidence="8">Leaf</tissue>
    </source>
</reference>
<evidence type="ECO:0000256" key="6">
    <source>
        <dbReference type="SAM" id="Phobius"/>
    </source>
</evidence>
<keyword evidence="5" id="KW-0407">Ion channel</keyword>
<proteinExistence type="predicted"/>
<feature type="non-terminal residue" evidence="8">
    <location>
        <position position="1"/>
    </location>
</feature>
<dbReference type="Pfam" id="PF00520">
    <property type="entry name" value="Ion_trans"/>
    <property type="match status" value="1"/>
</dbReference>
<evidence type="ECO:0000313" key="8">
    <source>
        <dbReference type="EMBL" id="KAF6140955.1"/>
    </source>
</evidence>
<keyword evidence="4 6" id="KW-0472">Membrane</keyword>
<evidence type="ECO:0000313" key="9">
    <source>
        <dbReference type="Proteomes" id="UP000541444"/>
    </source>
</evidence>
<organism evidence="8 9">
    <name type="scientific">Kingdonia uniflora</name>
    <dbReference type="NCBI Taxonomy" id="39325"/>
    <lineage>
        <taxon>Eukaryota</taxon>
        <taxon>Viridiplantae</taxon>
        <taxon>Streptophyta</taxon>
        <taxon>Embryophyta</taxon>
        <taxon>Tracheophyta</taxon>
        <taxon>Spermatophyta</taxon>
        <taxon>Magnoliopsida</taxon>
        <taxon>Ranunculales</taxon>
        <taxon>Circaeasteraceae</taxon>
        <taxon>Kingdonia</taxon>
    </lineage>
</organism>
<dbReference type="PANTHER" id="PTHR45651">
    <property type="entry name" value="CYCLIC NUCLEOTIDE-GATED ION CHANNEL 15-RELATED-RELATED"/>
    <property type="match status" value="1"/>
</dbReference>
<keyword evidence="5" id="KW-0813">Transport</keyword>
<feature type="domain" description="Ion transport" evidence="7">
    <location>
        <begin position="46"/>
        <end position="206"/>
    </location>
</feature>
<keyword evidence="3 6" id="KW-1133">Transmembrane helix</keyword>
<keyword evidence="5" id="KW-0406">Ion transport</keyword>
<evidence type="ECO:0000256" key="5">
    <source>
        <dbReference type="ARBA" id="ARBA00023303"/>
    </source>
</evidence>
<dbReference type="GO" id="GO:0005216">
    <property type="term" value="F:monoatomic ion channel activity"/>
    <property type="evidence" value="ECO:0007669"/>
    <property type="project" value="InterPro"/>
</dbReference>
<dbReference type="SUPFAM" id="SSF81324">
    <property type="entry name" value="Voltage-gated potassium channels"/>
    <property type="match status" value="1"/>
</dbReference>
<dbReference type="Proteomes" id="UP000541444">
    <property type="component" value="Unassembled WGS sequence"/>
</dbReference>
<evidence type="ECO:0000256" key="2">
    <source>
        <dbReference type="ARBA" id="ARBA00022692"/>
    </source>
</evidence>
<comment type="subcellular location">
    <subcellularLocation>
        <location evidence="1">Membrane</location>
        <topology evidence="1">Multi-pass membrane protein</topology>
    </subcellularLocation>
</comment>
<evidence type="ECO:0000256" key="3">
    <source>
        <dbReference type="ARBA" id="ARBA00022989"/>
    </source>
</evidence>
<dbReference type="EMBL" id="JACGCM010002345">
    <property type="protein sequence ID" value="KAF6140955.1"/>
    <property type="molecule type" value="Genomic_DNA"/>
</dbReference>
<protein>
    <recommendedName>
        <fullName evidence="7">Ion transport domain-containing protein</fullName>
    </recommendedName>
</protein>
<feature type="transmembrane region" description="Helical" evidence="6">
    <location>
        <begin position="126"/>
        <end position="146"/>
    </location>
</feature>
<dbReference type="GO" id="GO:0016020">
    <property type="term" value="C:membrane"/>
    <property type="evidence" value="ECO:0007669"/>
    <property type="project" value="UniProtKB-SubCell"/>
</dbReference>
<accession>A0A7J7LE99</accession>
<evidence type="ECO:0000256" key="4">
    <source>
        <dbReference type="ARBA" id="ARBA00023136"/>
    </source>
</evidence>
<dbReference type="OrthoDB" id="421226at2759"/>
<keyword evidence="2 6" id="KW-0812">Transmembrane</keyword>
<comment type="caution">
    <text evidence="8">The sequence shown here is derived from an EMBL/GenBank/DDBJ whole genome shotgun (WGS) entry which is preliminary data.</text>
</comment>
<dbReference type="InterPro" id="IPR005821">
    <property type="entry name" value="Ion_trans_dom"/>
</dbReference>
<name>A0A7J7LE99_9MAGN</name>
<dbReference type="AlphaFoldDB" id="A0A7J7LE99"/>
<dbReference type="PANTHER" id="PTHR45651:SF12">
    <property type="entry name" value="CYCLIC NUCLEOTIDE-GATED ION CHANNEL 15-RELATED"/>
    <property type="match status" value="1"/>
</dbReference>